<sequence>MLLLLIKKRATIRERCPACCSLRMKQFSLQLLHSFLLSFFSPIMHIELVLVAALAAKLGSALVGVDWQFSDTQQIQNGLNNVTFPFDLSNAPHTTGFYFAQQFYFNGVDSVAYTGLQPRPDNDNGSVIHAAFSSFVEGTTSNSPLCSDGADGGAGVSCAVEFNGDYSHKYNCVVETTDGGLTWRGTVVDTVTGDSHAVGEWTLPKKAAGLQTSGTGFVEYYIYPRESDGKVKCDGLPLTEVSFFSPSSTTQGANQGTIGKPYEYGDCVGTSAFSTEAISNGYDVKVGFKVTADGFCRW</sequence>
<dbReference type="eggNOG" id="ENOG502QU3E">
    <property type="taxonomic scope" value="Eukaryota"/>
</dbReference>
<dbReference type="OMA" id="NETHIGE"/>
<protein>
    <submittedName>
        <fullName evidence="1">Uncharacterized protein</fullName>
    </submittedName>
</protein>
<dbReference type="KEGG" id="cmt:CCM_07046"/>
<dbReference type="STRING" id="983644.G3JLQ2"/>
<evidence type="ECO:0000313" key="2">
    <source>
        <dbReference type="Proteomes" id="UP000001610"/>
    </source>
</evidence>
<dbReference type="GeneID" id="18169057"/>
<dbReference type="InParanoid" id="G3JLQ2"/>
<reference evidence="1 2" key="1">
    <citation type="journal article" date="2011" name="Genome Biol.">
        <title>Genome sequence of the insect pathogenic fungus Cordyceps militaris, a valued traditional Chinese medicine.</title>
        <authorList>
            <person name="Zheng P."/>
            <person name="Xia Y."/>
            <person name="Xiao G."/>
            <person name="Xiong C."/>
            <person name="Hu X."/>
            <person name="Zhang S."/>
            <person name="Zheng H."/>
            <person name="Huang Y."/>
            <person name="Zhou Y."/>
            <person name="Wang S."/>
            <person name="Zhao G.P."/>
            <person name="Liu X."/>
            <person name="St Leger R.J."/>
            <person name="Wang C."/>
        </authorList>
    </citation>
    <scope>NUCLEOTIDE SEQUENCE [LARGE SCALE GENOMIC DNA]</scope>
    <source>
        <strain evidence="1 2">CM01</strain>
    </source>
</reference>
<name>G3JLQ2_CORMM</name>
<dbReference type="HOGENOM" id="CLU_083946_0_0_1"/>
<dbReference type="AlphaFoldDB" id="G3JLQ2"/>
<evidence type="ECO:0000313" key="1">
    <source>
        <dbReference type="EMBL" id="EGX90626.1"/>
    </source>
</evidence>
<gene>
    <name evidence="1" type="ORF">CCM_07046</name>
</gene>
<dbReference type="EMBL" id="JH126403">
    <property type="protein sequence ID" value="EGX90626.1"/>
    <property type="molecule type" value="Genomic_DNA"/>
</dbReference>
<proteinExistence type="predicted"/>
<dbReference type="Proteomes" id="UP000001610">
    <property type="component" value="Unassembled WGS sequence"/>
</dbReference>
<organism evidence="1 2">
    <name type="scientific">Cordyceps militaris (strain CM01)</name>
    <name type="common">Caterpillar fungus</name>
    <dbReference type="NCBI Taxonomy" id="983644"/>
    <lineage>
        <taxon>Eukaryota</taxon>
        <taxon>Fungi</taxon>
        <taxon>Dikarya</taxon>
        <taxon>Ascomycota</taxon>
        <taxon>Pezizomycotina</taxon>
        <taxon>Sordariomycetes</taxon>
        <taxon>Hypocreomycetidae</taxon>
        <taxon>Hypocreales</taxon>
        <taxon>Cordycipitaceae</taxon>
        <taxon>Cordyceps</taxon>
    </lineage>
</organism>
<dbReference type="OrthoDB" id="5576763at2759"/>
<dbReference type="RefSeq" id="XP_006672247.1">
    <property type="nucleotide sequence ID" value="XM_006672184.1"/>
</dbReference>
<accession>G3JLQ2</accession>
<keyword evidence="2" id="KW-1185">Reference proteome</keyword>
<dbReference type="VEuPathDB" id="FungiDB:CCM_07046"/>